<evidence type="ECO:0000313" key="12">
    <source>
        <dbReference type="EMBL" id="KAA6416304.1"/>
    </source>
</evidence>
<evidence type="ECO:0000256" key="10">
    <source>
        <dbReference type="SAM" id="Phobius"/>
    </source>
</evidence>
<dbReference type="Pfam" id="PF00999">
    <property type="entry name" value="Na_H_Exchanger"/>
    <property type="match status" value="2"/>
</dbReference>
<comment type="caution">
    <text evidence="12">The sequence shown here is derived from an EMBL/GenBank/DDBJ whole genome shotgun (WGS) entry which is preliminary data.</text>
</comment>
<keyword evidence="7" id="KW-0406">Ion transport</keyword>
<dbReference type="InterPro" id="IPR038770">
    <property type="entry name" value="Na+/solute_symporter_sf"/>
</dbReference>
<organism evidence="12 13">
    <name type="scientific">Lasallia pustulata</name>
    <dbReference type="NCBI Taxonomy" id="136370"/>
    <lineage>
        <taxon>Eukaryota</taxon>
        <taxon>Fungi</taxon>
        <taxon>Dikarya</taxon>
        <taxon>Ascomycota</taxon>
        <taxon>Pezizomycotina</taxon>
        <taxon>Lecanoromycetes</taxon>
        <taxon>OSLEUM clade</taxon>
        <taxon>Umbilicariomycetidae</taxon>
        <taxon>Umbilicariales</taxon>
        <taxon>Umbilicariaceae</taxon>
        <taxon>Lasallia</taxon>
    </lineage>
</organism>
<feature type="transmembrane region" description="Helical" evidence="10">
    <location>
        <begin position="131"/>
        <end position="150"/>
    </location>
</feature>
<evidence type="ECO:0000256" key="5">
    <source>
        <dbReference type="ARBA" id="ARBA00022989"/>
    </source>
</evidence>
<sequence length="499" mass="53545">MSSLPYLSPPLPIIFSLFSFIILLNVLRYILDTLLSCGVLGQIFVGILYGVPLGGTAWLSLSLQEAVQSLGYLGLIALVFEGGLNTSASDLRKTVMISISVATIGLTLPIALSFLLLFFPFQGANPSPLAAFSAGAALCSTSLGTTFAVLTATGLQRTRIGVVLVGAAMMDDVVGLVMVKIVSSLGGEDFTAWPIARPIVASFGLLLVTLVITPWILRPLLDTVSTWLVAHDVSEEKGRVERGLDRLKLAVCNIPHFGFLLATLVLIALVAIAAFIDASVLFAAFIAGGLVKRLWYNPLPVEARIASTDPAAEMYRTYYHPIVTYVLAPLFFASIGFAIPIRDMFQASIVWKGILYSLLMVIAKAAVGSAIYAEYFVRKYRTRHPSIAQQREEVFPGAPHVPALILSLAMVARGEIGFLIASLSSSSGTLTLREAGSIVTRSASADPEVFLVIIWAIVLCTIIGPMGVGIVARKLRNLDSEQPDNAAENSHRRILGRWA</sequence>
<dbReference type="Gene3D" id="1.20.1530.20">
    <property type="match status" value="1"/>
</dbReference>
<evidence type="ECO:0000256" key="2">
    <source>
        <dbReference type="ARBA" id="ARBA00022448"/>
    </source>
</evidence>
<feature type="transmembrane region" description="Helical" evidence="10">
    <location>
        <begin position="195"/>
        <end position="217"/>
    </location>
</feature>
<dbReference type="GO" id="GO:1902600">
    <property type="term" value="P:proton transmembrane transport"/>
    <property type="evidence" value="ECO:0007669"/>
    <property type="project" value="InterPro"/>
</dbReference>
<feature type="domain" description="Cation/H+ exchanger transmembrane" evidence="11">
    <location>
        <begin position="247"/>
        <end position="473"/>
    </location>
</feature>
<evidence type="ECO:0000256" key="8">
    <source>
        <dbReference type="ARBA" id="ARBA00023136"/>
    </source>
</evidence>
<dbReference type="GO" id="GO:0015297">
    <property type="term" value="F:antiporter activity"/>
    <property type="evidence" value="ECO:0007669"/>
    <property type="project" value="UniProtKB-KW"/>
</dbReference>
<keyword evidence="4 10" id="KW-0812">Transmembrane</keyword>
<reference evidence="12 13" key="1">
    <citation type="submission" date="2019-09" db="EMBL/GenBank/DDBJ databases">
        <title>The hologenome of the rock-dwelling lichen Lasallia pustulata.</title>
        <authorList>
            <person name="Greshake Tzovaras B."/>
            <person name="Segers F."/>
            <person name="Bicker A."/>
            <person name="Dal Grande F."/>
            <person name="Otte J."/>
            <person name="Hankeln T."/>
            <person name="Schmitt I."/>
            <person name="Ebersberger I."/>
        </authorList>
    </citation>
    <scope>NUCLEOTIDE SEQUENCE [LARGE SCALE GENOMIC DNA]</scope>
    <source>
        <strain evidence="12">A1-1</strain>
    </source>
</reference>
<evidence type="ECO:0000256" key="9">
    <source>
        <dbReference type="ARBA" id="ARBA00023201"/>
    </source>
</evidence>
<evidence type="ECO:0000256" key="6">
    <source>
        <dbReference type="ARBA" id="ARBA00023053"/>
    </source>
</evidence>
<feature type="transmembrane region" description="Helical" evidence="10">
    <location>
        <begin position="353"/>
        <end position="373"/>
    </location>
</feature>
<keyword evidence="5 10" id="KW-1133">Transmembrane helix</keyword>
<feature type="transmembrane region" description="Helical" evidence="10">
    <location>
        <begin position="96"/>
        <end position="119"/>
    </location>
</feature>
<dbReference type="GO" id="GO:0016020">
    <property type="term" value="C:membrane"/>
    <property type="evidence" value="ECO:0007669"/>
    <property type="project" value="UniProtKB-SubCell"/>
</dbReference>
<feature type="transmembrane region" description="Helical" evidence="10">
    <location>
        <begin position="162"/>
        <end position="183"/>
    </location>
</feature>
<comment type="subcellular location">
    <subcellularLocation>
        <location evidence="1">Membrane</location>
        <topology evidence="1">Multi-pass membrane protein</topology>
    </subcellularLocation>
</comment>
<feature type="transmembrane region" description="Helical" evidence="10">
    <location>
        <begin position="257"/>
        <end position="290"/>
    </location>
</feature>
<keyword evidence="8 10" id="KW-0472">Membrane</keyword>
<keyword evidence="9" id="KW-0739">Sodium transport</keyword>
<evidence type="ECO:0000256" key="4">
    <source>
        <dbReference type="ARBA" id="ARBA00022692"/>
    </source>
</evidence>
<feature type="transmembrane region" description="Helical" evidence="10">
    <location>
        <begin position="12"/>
        <end position="31"/>
    </location>
</feature>
<proteinExistence type="predicted"/>
<evidence type="ECO:0000256" key="1">
    <source>
        <dbReference type="ARBA" id="ARBA00004141"/>
    </source>
</evidence>
<feature type="domain" description="Cation/H+ exchanger transmembrane" evidence="11">
    <location>
        <begin position="38"/>
        <end position="218"/>
    </location>
</feature>
<dbReference type="GO" id="GO:0006814">
    <property type="term" value="P:sodium ion transport"/>
    <property type="evidence" value="ECO:0007669"/>
    <property type="project" value="UniProtKB-KW"/>
</dbReference>
<accession>A0A5M8Q242</accession>
<feature type="transmembrane region" description="Helical" evidence="10">
    <location>
        <begin position="322"/>
        <end position="341"/>
    </location>
</feature>
<dbReference type="EMBL" id="VXIT01000001">
    <property type="protein sequence ID" value="KAA6416304.1"/>
    <property type="molecule type" value="Genomic_DNA"/>
</dbReference>
<feature type="transmembrane region" description="Helical" evidence="10">
    <location>
        <begin position="449"/>
        <end position="472"/>
    </location>
</feature>
<dbReference type="PANTHER" id="PTHR43562">
    <property type="entry name" value="NAPA-TYPE SODIUM/HYDROGEN ANTIPORTER"/>
    <property type="match status" value="1"/>
</dbReference>
<dbReference type="Proteomes" id="UP000324767">
    <property type="component" value="Unassembled WGS sequence"/>
</dbReference>
<keyword evidence="6" id="KW-0915">Sodium</keyword>
<feature type="transmembrane region" description="Helical" evidence="10">
    <location>
        <begin position="43"/>
        <end position="61"/>
    </location>
</feature>
<dbReference type="OrthoDB" id="1288932at2759"/>
<name>A0A5M8Q242_9LECA</name>
<dbReference type="InterPro" id="IPR006153">
    <property type="entry name" value="Cation/H_exchanger_TM"/>
</dbReference>
<protein>
    <submittedName>
        <fullName evidence="12">Sodium hydrogen exchanger</fullName>
    </submittedName>
</protein>
<evidence type="ECO:0000256" key="3">
    <source>
        <dbReference type="ARBA" id="ARBA00022449"/>
    </source>
</evidence>
<keyword evidence="3" id="KW-0050">Antiport</keyword>
<dbReference type="AlphaFoldDB" id="A0A5M8Q242"/>
<evidence type="ECO:0000259" key="11">
    <source>
        <dbReference type="Pfam" id="PF00999"/>
    </source>
</evidence>
<evidence type="ECO:0000256" key="7">
    <source>
        <dbReference type="ARBA" id="ARBA00023065"/>
    </source>
</evidence>
<feature type="transmembrane region" description="Helical" evidence="10">
    <location>
        <begin position="67"/>
        <end position="84"/>
    </location>
</feature>
<gene>
    <name evidence="12" type="ORF">FRX48_01024</name>
</gene>
<evidence type="ECO:0000313" key="13">
    <source>
        <dbReference type="Proteomes" id="UP000324767"/>
    </source>
</evidence>
<keyword evidence="2" id="KW-0813">Transport</keyword>
<dbReference type="PANTHER" id="PTHR43562:SF3">
    <property type="entry name" value="SODIUM ION_PROTON EXCHANGER (EUROFUNG)"/>
    <property type="match status" value="1"/>
</dbReference>